<keyword evidence="1" id="KW-0805">Transcription regulation</keyword>
<dbReference type="Proteomes" id="UP000319700">
    <property type="component" value="Unassembled WGS sequence"/>
</dbReference>
<gene>
    <name evidence="5" type="ORF">EAH81_26595</name>
</gene>
<dbReference type="Gene3D" id="1.10.10.60">
    <property type="entry name" value="Homeodomain-like"/>
    <property type="match status" value="1"/>
</dbReference>
<dbReference type="PANTHER" id="PTHR43280:SF32">
    <property type="entry name" value="TRANSCRIPTIONAL REGULATORY PROTEIN"/>
    <property type="match status" value="1"/>
</dbReference>
<proteinExistence type="predicted"/>
<dbReference type="InterPro" id="IPR003313">
    <property type="entry name" value="AraC-bd"/>
</dbReference>
<dbReference type="InterPro" id="IPR018060">
    <property type="entry name" value="HTH_AraC"/>
</dbReference>
<evidence type="ECO:0000256" key="3">
    <source>
        <dbReference type="ARBA" id="ARBA00023163"/>
    </source>
</evidence>
<accession>A0A502E3V9</accession>
<feature type="domain" description="HTH araC/xylS-type" evidence="4">
    <location>
        <begin position="177"/>
        <end position="275"/>
    </location>
</feature>
<dbReference type="PROSITE" id="PS01124">
    <property type="entry name" value="HTH_ARAC_FAMILY_2"/>
    <property type="match status" value="1"/>
</dbReference>
<keyword evidence="2" id="KW-0238">DNA-binding</keyword>
<evidence type="ECO:0000313" key="5">
    <source>
        <dbReference type="EMBL" id="TPG31639.1"/>
    </source>
</evidence>
<evidence type="ECO:0000256" key="2">
    <source>
        <dbReference type="ARBA" id="ARBA00023125"/>
    </source>
</evidence>
<dbReference type="STRING" id="29533.SAMN05444387_1194"/>
<dbReference type="InterPro" id="IPR009057">
    <property type="entry name" value="Homeodomain-like_sf"/>
</dbReference>
<organism evidence="5 6">
    <name type="scientific">Flavobacterium pectinovorum</name>
    <dbReference type="NCBI Taxonomy" id="29533"/>
    <lineage>
        <taxon>Bacteria</taxon>
        <taxon>Pseudomonadati</taxon>
        <taxon>Bacteroidota</taxon>
        <taxon>Flavobacteriia</taxon>
        <taxon>Flavobacteriales</taxon>
        <taxon>Flavobacteriaceae</taxon>
        <taxon>Flavobacterium</taxon>
    </lineage>
</organism>
<dbReference type="GO" id="GO:0043565">
    <property type="term" value="F:sequence-specific DNA binding"/>
    <property type="evidence" value="ECO:0007669"/>
    <property type="project" value="InterPro"/>
</dbReference>
<dbReference type="SUPFAM" id="SSF46689">
    <property type="entry name" value="Homeodomain-like"/>
    <property type="match status" value="1"/>
</dbReference>
<dbReference type="SUPFAM" id="SSF51215">
    <property type="entry name" value="Regulatory protein AraC"/>
    <property type="match status" value="1"/>
</dbReference>
<dbReference type="OrthoDB" id="1096411at2"/>
<protein>
    <submittedName>
        <fullName evidence="5">AraC family transcriptional regulator</fullName>
    </submittedName>
</protein>
<sequence>MDNTFSLGISIDKNSISKTDFRTTQQKEEATQSHRDEGFTFHILEKGTVIIEIDFETHHVTAPAVVYLHPDQVHRMLDIDDIIVCSLSINSENLNTGYLKILEELNPVTPLSLETEAYSIVAESFLLCLNFYRQKENKLYYPLLRDSCNTFIGFLLSQFLNVIKPEDSFSRSDTVAKAFRNLLEKNYITLKRPGQYADLLNISTPYLNECIKGSTGNSVSYLIQERIILEAKRLLYHTDKSVKEIAFELGYADYPYFTRLFSKVTGISAMTFRRKNFD</sequence>
<dbReference type="Pfam" id="PF02311">
    <property type="entry name" value="AraC_binding"/>
    <property type="match status" value="1"/>
</dbReference>
<dbReference type="AlphaFoldDB" id="A0A502E3V9"/>
<dbReference type="GO" id="GO:0003700">
    <property type="term" value="F:DNA-binding transcription factor activity"/>
    <property type="evidence" value="ECO:0007669"/>
    <property type="project" value="InterPro"/>
</dbReference>
<evidence type="ECO:0000256" key="1">
    <source>
        <dbReference type="ARBA" id="ARBA00023015"/>
    </source>
</evidence>
<keyword evidence="6" id="KW-1185">Reference proteome</keyword>
<comment type="caution">
    <text evidence="5">The sequence shown here is derived from an EMBL/GenBank/DDBJ whole genome shotgun (WGS) entry which is preliminary data.</text>
</comment>
<dbReference type="Pfam" id="PF12833">
    <property type="entry name" value="HTH_18"/>
    <property type="match status" value="1"/>
</dbReference>
<dbReference type="PANTHER" id="PTHR43280">
    <property type="entry name" value="ARAC-FAMILY TRANSCRIPTIONAL REGULATOR"/>
    <property type="match status" value="1"/>
</dbReference>
<dbReference type="EMBL" id="RCZH01000028">
    <property type="protein sequence ID" value="TPG31639.1"/>
    <property type="molecule type" value="Genomic_DNA"/>
</dbReference>
<name>A0A502E3V9_9FLAO</name>
<dbReference type="SMART" id="SM00342">
    <property type="entry name" value="HTH_ARAC"/>
    <property type="match status" value="1"/>
</dbReference>
<evidence type="ECO:0000259" key="4">
    <source>
        <dbReference type="PROSITE" id="PS01124"/>
    </source>
</evidence>
<evidence type="ECO:0000313" key="6">
    <source>
        <dbReference type="Proteomes" id="UP000319700"/>
    </source>
</evidence>
<keyword evidence="3" id="KW-0804">Transcription</keyword>
<dbReference type="InterPro" id="IPR037923">
    <property type="entry name" value="HTH-like"/>
</dbReference>
<reference evidence="5 6" key="1">
    <citation type="journal article" date="2019" name="Environ. Microbiol.">
        <title>Species interactions and distinct microbial communities in high Arctic permafrost affected cryosols are associated with the CH4 and CO2 gas fluxes.</title>
        <authorList>
            <person name="Altshuler I."/>
            <person name="Hamel J."/>
            <person name="Turney S."/>
            <person name="Magnuson E."/>
            <person name="Levesque R."/>
            <person name="Greer C."/>
            <person name="Whyte L.G."/>
        </authorList>
    </citation>
    <scope>NUCLEOTIDE SEQUENCE [LARGE SCALE GENOMIC DNA]</scope>
    <source>
        <strain evidence="5 6">42</strain>
    </source>
</reference>